<comment type="caution">
    <text evidence="2">The sequence shown here is derived from an EMBL/GenBank/DDBJ whole genome shotgun (WGS) entry which is preliminary data.</text>
</comment>
<organism evidence="2 3">
    <name type="scientific">Catenaria anguillulae PL171</name>
    <dbReference type="NCBI Taxonomy" id="765915"/>
    <lineage>
        <taxon>Eukaryota</taxon>
        <taxon>Fungi</taxon>
        <taxon>Fungi incertae sedis</taxon>
        <taxon>Blastocladiomycota</taxon>
        <taxon>Blastocladiomycetes</taxon>
        <taxon>Blastocladiales</taxon>
        <taxon>Catenariaceae</taxon>
        <taxon>Catenaria</taxon>
    </lineage>
</organism>
<evidence type="ECO:0000256" key="1">
    <source>
        <dbReference type="SAM" id="MobiDB-lite"/>
    </source>
</evidence>
<proteinExistence type="predicted"/>
<protein>
    <submittedName>
        <fullName evidence="2">Uncharacterized protein</fullName>
    </submittedName>
</protein>
<name>A0A1Y2I4M8_9FUNG</name>
<evidence type="ECO:0000313" key="2">
    <source>
        <dbReference type="EMBL" id="ORZ40951.1"/>
    </source>
</evidence>
<evidence type="ECO:0000313" key="3">
    <source>
        <dbReference type="Proteomes" id="UP000193411"/>
    </source>
</evidence>
<feature type="region of interest" description="Disordered" evidence="1">
    <location>
        <begin position="29"/>
        <end position="50"/>
    </location>
</feature>
<dbReference type="AlphaFoldDB" id="A0A1Y2I4M8"/>
<dbReference type="Proteomes" id="UP000193411">
    <property type="component" value="Unassembled WGS sequence"/>
</dbReference>
<accession>A0A1Y2I4M8</accession>
<sequence length="240" mass="26227">MSRLRNAMHCSNLSICHYYTSACNAVPGSRSASAHPPGTTDLSSRNRTDRYANRRPSLRECIVGRRPSRKHSATNHVPASSLVPFFSTSSLRPTITRATTALLWPCTASSLSLYLPSSFPNDPTPTPQGLSAACHPVFCTGIVRLITALNFSFISLLARSTMFIHPTRILVTTVANAAHFCPCKPCETNSNIWPRLAQQLHLPSNRPRAAGALELEYPCEDGLGLRDVRCAWTCMTTQSG</sequence>
<keyword evidence="3" id="KW-1185">Reference proteome</keyword>
<gene>
    <name evidence="2" type="ORF">BCR44DRAFT_389627</name>
</gene>
<dbReference type="EMBL" id="MCFL01000002">
    <property type="protein sequence ID" value="ORZ40951.1"/>
    <property type="molecule type" value="Genomic_DNA"/>
</dbReference>
<reference evidence="2 3" key="1">
    <citation type="submission" date="2016-07" db="EMBL/GenBank/DDBJ databases">
        <title>Pervasive Adenine N6-methylation of Active Genes in Fungi.</title>
        <authorList>
            <consortium name="DOE Joint Genome Institute"/>
            <person name="Mondo S.J."/>
            <person name="Dannebaum R.O."/>
            <person name="Kuo R.C."/>
            <person name="Labutti K."/>
            <person name="Haridas S."/>
            <person name="Kuo A."/>
            <person name="Salamov A."/>
            <person name="Ahrendt S.R."/>
            <person name="Lipzen A."/>
            <person name="Sullivan W."/>
            <person name="Andreopoulos W.B."/>
            <person name="Clum A."/>
            <person name="Lindquist E."/>
            <person name="Daum C."/>
            <person name="Ramamoorthy G.K."/>
            <person name="Gryganskyi A."/>
            <person name="Culley D."/>
            <person name="Magnuson J.K."/>
            <person name="James T.Y."/>
            <person name="O'Malley M.A."/>
            <person name="Stajich J.E."/>
            <person name="Spatafora J.W."/>
            <person name="Visel A."/>
            <person name="Grigoriev I.V."/>
        </authorList>
    </citation>
    <scope>NUCLEOTIDE SEQUENCE [LARGE SCALE GENOMIC DNA]</scope>
    <source>
        <strain evidence="2 3">PL171</strain>
    </source>
</reference>